<protein>
    <recommendedName>
        <fullName evidence="2">FtsK gamma domain-containing protein</fullName>
    </recommendedName>
</protein>
<dbReference type="AlphaFoldDB" id="A0A0F9R452"/>
<dbReference type="EMBL" id="LAZR01001162">
    <property type="protein sequence ID" value="KKN49564.1"/>
    <property type="molecule type" value="Genomic_DNA"/>
</dbReference>
<gene>
    <name evidence="1" type="ORF">LCGC14_0641290</name>
</gene>
<sequence>MLNKEQEKWESVSWIQRNFRLGYLTAFKIKEAVEKIRQEEKENMIKVIEGMSMPVGSEGAEKRAYDQAISEIIKELKE</sequence>
<proteinExistence type="predicted"/>
<name>A0A0F9R452_9ZZZZ</name>
<comment type="caution">
    <text evidence="1">The sequence shown here is derived from an EMBL/GenBank/DDBJ whole genome shotgun (WGS) entry which is preliminary data.</text>
</comment>
<accession>A0A0F9R452</accession>
<reference evidence="1" key="1">
    <citation type="journal article" date="2015" name="Nature">
        <title>Complex archaea that bridge the gap between prokaryotes and eukaryotes.</title>
        <authorList>
            <person name="Spang A."/>
            <person name="Saw J.H."/>
            <person name="Jorgensen S.L."/>
            <person name="Zaremba-Niedzwiedzka K."/>
            <person name="Martijn J."/>
            <person name="Lind A.E."/>
            <person name="van Eijk R."/>
            <person name="Schleper C."/>
            <person name="Guy L."/>
            <person name="Ettema T.J."/>
        </authorList>
    </citation>
    <scope>NUCLEOTIDE SEQUENCE</scope>
</reference>
<evidence type="ECO:0008006" key="2">
    <source>
        <dbReference type="Google" id="ProtNLM"/>
    </source>
</evidence>
<organism evidence="1">
    <name type="scientific">marine sediment metagenome</name>
    <dbReference type="NCBI Taxonomy" id="412755"/>
    <lineage>
        <taxon>unclassified sequences</taxon>
        <taxon>metagenomes</taxon>
        <taxon>ecological metagenomes</taxon>
    </lineage>
</organism>
<evidence type="ECO:0000313" key="1">
    <source>
        <dbReference type="EMBL" id="KKN49564.1"/>
    </source>
</evidence>